<keyword evidence="2" id="KW-0663">Pyridoxal phosphate</keyword>
<dbReference type="Pfam" id="PF00266">
    <property type="entry name" value="Aminotran_5"/>
    <property type="match status" value="1"/>
</dbReference>
<dbReference type="EC" id="2.8.1.7" evidence="4"/>
<reference evidence="4 5" key="1">
    <citation type="submission" date="2015-09" db="EMBL/GenBank/DDBJ databases">
        <authorList>
            <consortium name="Pathogen Informatics"/>
        </authorList>
    </citation>
    <scope>NUCLEOTIDE SEQUENCE [LARGE SCALE GENOMIC DNA]</scope>
    <source>
        <strain evidence="4 5">2789STDY5834961</strain>
    </source>
</reference>
<dbReference type="InterPro" id="IPR015422">
    <property type="entry name" value="PyrdxlP-dep_Trfase_small"/>
</dbReference>
<sequence>MATKYGELFSDEYQKSLKEQFCYADTDPDYGDRLFFENSGGSLRLRAAVEAKAGLEEYPDCPERVRGKGYDLSYYVSEGTKEILEVVFGAKSGALITELSASQTMFHAVGTIMENVKWGKNAVTSALEHPSAHDAVEYYCKQTGREFREVPANQTTGGLDPDTIMQYVDKDTVLLSIMAASNISGNIMDIKEIARRAKEINPDIYIVSDAVQHAPHAVIDVEDWGVDVSNFAPYKFFGVRGCGYCYVSDRVASMTHRKLTCKAPDVWALGTPTPGNFASMMAVIDYVCDIAKHFLGDKAEGMSKRELYVEGMNRIHLQERGLLYRMLEGTEEVPGLRHIPDVEVYVDMEDLTYKDLIIAMGIKGIEYADCAQKYMEHGVTIFERVKSSPYSKRIVETLGLDGALRVSPLHCHGRDDVDKFLKITKDIAEGK</sequence>
<dbReference type="EMBL" id="CYXO01000015">
    <property type="protein sequence ID" value="CUN17479.1"/>
    <property type="molecule type" value="Genomic_DNA"/>
</dbReference>
<dbReference type="InterPro" id="IPR015424">
    <property type="entry name" value="PyrdxlP-dep_Trfase"/>
</dbReference>
<organism evidence="4 5">
    <name type="scientific">Dorea longicatena</name>
    <dbReference type="NCBI Taxonomy" id="88431"/>
    <lineage>
        <taxon>Bacteria</taxon>
        <taxon>Bacillati</taxon>
        <taxon>Bacillota</taxon>
        <taxon>Clostridia</taxon>
        <taxon>Lachnospirales</taxon>
        <taxon>Lachnospiraceae</taxon>
        <taxon>Dorea</taxon>
    </lineage>
</organism>
<evidence type="ECO:0000259" key="3">
    <source>
        <dbReference type="Pfam" id="PF00266"/>
    </source>
</evidence>
<keyword evidence="4" id="KW-0808">Transferase</keyword>
<dbReference type="GO" id="GO:0031071">
    <property type="term" value="F:cysteine desulfurase activity"/>
    <property type="evidence" value="ECO:0007669"/>
    <property type="project" value="UniProtKB-EC"/>
</dbReference>
<dbReference type="Gene3D" id="3.40.640.10">
    <property type="entry name" value="Type I PLP-dependent aspartate aminotransferase-like (Major domain)"/>
    <property type="match status" value="1"/>
</dbReference>
<name>A0A173URD2_9FIRM</name>
<dbReference type="OrthoDB" id="7801625at2"/>
<comment type="cofactor">
    <cofactor evidence="1">
        <name>pyridoxal 5'-phosphate</name>
        <dbReference type="ChEBI" id="CHEBI:597326"/>
    </cofactor>
</comment>
<evidence type="ECO:0000313" key="4">
    <source>
        <dbReference type="EMBL" id="CUN17479.1"/>
    </source>
</evidence>
<feature type="domain" description="Aminotransferase class V" evidence="3">
    <location>
        <begin position="79"/>
        <end position="288"/>
    </location>
</feature>
<proteinExistence type="predicted"/>
<protein>
    <submittedName>
        <fullName evidence="4">Cysteine desulfurase</fullName>
        <ecNumber evidence="4">2.8.1.7</ecNumber>
    </submittedName>
</protein>
<evidence type="ECO:0000256" key="1">
    <source>
        <dbReference type="ARBA" id="ARBA00001933"/>
    </source>
</evidence>
<dbReference type="RefSeq" id="WP_055214796.1">
    <property type="nucleotide sequence ID" value="NZ_CYXO01000015.1"/>
</dbReference>
<dbReference type="InterPro" id="IPR015421">
    <property type="entry name" value="PyrdxlP-dep_Trfase_major"/>
</dbReference>
<dbReference type="InterPro" id="IPR000192">
    <property type="entry name" value="Aminotrans_V_dom"/>
</dbReference>
<dbReference type="Proteomes" id="UP000095597">
    <property type="component" value="Unassembled WGS sequence"/>
</dbReference>
<dbReference type="AlphaFoldDB" id="A0A173URD2"/>
<dbReference type="SUPFAM" id="SSF53383">
    <property type="entry name" value="PLP-dependent transferases"/>
    <property type="match status" value="1"/>
</dbReference>
<dbReference type="PANTHER" id="PTHR43586:SF8">
    <property type="entry name" value="CYSTEINE DESULFURASE 1, CHLOROPLASTIC"/>
    <property type="match status" value="1"/>
</dbReference>
<evidence type="ECO:0000256" key="2">
    <source>
        <dbReference type="ARBA" id="ARBA00022898"/>
    </source>
</evidence>
<dbReference type="PANTHER" id="PTHR43586">
    <property type="entry name" value="CYSTEINE DESULFURASE"/>
    <property type="match status" value="1"/>
</dbReference>
<accession>A0A173URD2</accession>
<evidence type="ECO:0000313" key="5">
    <source>
        <dbReference type="Proteomes" id="UP000095597"/>
    </source>
</evidence>
<dbReference type="Gene3D" id="3.90.1150.10">
    <property type="entry name" value="Aspartate Aminotransferase, domain 1"/>
    <property type="match status" value="1"/>
</dbReference>
<gene>
    <name evidence="4" type="primary">sufS</name>
    <name evidence="4" type="ORF">ERS852573_02276</name>
</gene>